<evidence type="ECO:0000313" key="1">
    <source>
        <dbReference type="EMBL" id="MPC32278.1"/>
    </source>
</evidence>
<proteinExistence type="predicted"/>
<gene>
    <name evidence="1" type="ORF">E2C01_025587</name>
</gene>
<organism evidence="1 2">
    <name type="scientific">Portunus trituberculatus</name>
    <name type="common">Swimming crab</name>
    <name type="synonym">Neptunus trituberculatus</name>
    <dbReference type="NCBI Taxonomy" id="210409"/>
    <lineage>
        <taxon>Eukaryota</taxon>
        <taxon>Metazoa</taxon>
        <taxon>Ecdysozoa</taxon>
        <taxon>Arthropoda</taxon>
        <taxon>Crustacea</taxon>
        <taxon>Multicrustacea</taxon>
        <taxon>Malacostraca</taxon>
        <taxon>Eumalacostraca</taxon>
        <taxon>Eucarida</taxon>
        <taxon>Decapoda</taxon>
        <taxon>Pleocyemata</taxon>
        <taxon>Brachyura</taxon>
        <taxon>Eubrachyura</taxon>
        <taxon>Portunoidea</taxon>
        <taxon>Portunidae</taxon>
        <taxon>Portuninae</taxon>
        <taxon>Portunus</taxon>
    </lineage>
</organism>
<keyword evidence="2" id="KW-1185">Reference proteome</keyword>
<name>A0A5B7EFN9_PORTR</name>
<dbReference type="Proteomes" id="UP000324222">
    <property type="component" value="Unassembled WGS sequence"/>
</dbReference>
<dbReference type="AlphaFoldDB" id="A0A5B7EFN9"/>
<reference evidence="1 2" key="1">
    <citation type="submission" date="2019-05" db="EMBL/GenBank/DDBJ databases">
        <title>Another draft genome of Portunus trituberculatus and its Hox gene families provides insights of decapod evolution.</title>
        <authorList>
            <person name="Jeong J.-H."/>
            <person name="Song I."/>
            <person name="Kim S."/>
            <person name="Choi T."/>
            <person name="Kim D."/>
            <person name="Ryu S."/>
            <person name="Kim W."/>
        </authorList>
    </citation>
    <scope>NUCLEOTIDE SEQUENCE [LARGE SCALE GENOMIC DNA]</scope>
    <source>
        <tissue evidence="1">Muscle</tissue>
    </source>
</reference>
<accession>A0A5B7EFN9</accession>
<dbReference type="EMBL" id="VSRR010002599">
    <property type="protein sequence ID" value="MPC32278.1"/>
    <property type="molecule type" value="Genomic_DNA"/>
</dbReference>
<sequence length="147" mass="16507">MYHSSAASLHSSHAFQHTNSTQGAFRTLFARFVNPQHASHEPRPLTTPKQIPHDLQDNYCTQRLIRSKNPTTTRASTTHPLLSTTFTTHSQYLQDPQNPPHLPPPTPPMLFTQVSSVSHNTKLDVAMLSNIPVSYLDSYHDNSLRGL</sequence>
<protein>
    <submittedName>
        <fullName evidence="1">Uncharacterized protein</fullName>
    </submittedName>
</protein>
<comment type="caution">
    <text evidence="1">The sequence shown here is derived from an EMBL/GenBank/DDBJ whole genome shotgun (WGS) entry which is preliminary data.</text>
</comment>
<evidence type="ECO:0000313" key="2">
    <source>
        <dbReference type="Proteomes" id="UP000324222"/>
    </source>
</evidence>